<protein>
    <submittedName>
        <fullName evidence="1">Uncharacterized protein</fullName>
    </submittedName>
</protein>
<dbReference type="EMBL" id="KM982401">
    <property type="protein sequence ID" value="AKI79293.1"/>
    <property type="molecule type" value="Genomic_DNA"/>
</dbReference>
<organism evidence="1 2">
    <name type="scientific">Acanthamoeba polyphaga mimivirus</name>
    <name type="common">APMV</name>
    <dbReference type="NCBI Taxonomy" id="212035"/>
    <lineage>
        <taxon>Viruses</taxon>
        <taxon>Varidnaviria</taxon>
        <taxon>Bamfordvirae</taxon>
        <taxon>Nucleocytoviricota</taxon>
        <taxon>Megaviricetes</taxon>
        <taxon>Imitervirales</taxon>
        <taxon>Mimiviridae</taxon>
        <taxon>Megamimivirinae</taxon>
        <taxon>Mimivirus</taxon>
        <taxon>Mimivirus bradfordmassiliense</taxon>
    </lineage>
</organism>
<evidence type="ECO:0000313" key="1">
    <source>
        <dbReference type="EMBL" id="AKI79293.1"/>
    </source>
</evidence>
<proteinExistence type="predicted"/>
<organismHost>
    <name type="scientific">Acanthamoeba polyphaga</name>
    <name type="common">Amoeba</name>
    <dbReference type="NCBI Taxonomy" id="5757"/>
</organismHost>
<dbReference type="Pfam" id="PF19169">
    <property type="entry name" value="DUF5851"/>
    <property type="match status" value="1"/>
</dbReference>
<accession>A0A0G2Y0U9</accession>
<dbReference type="Proteomes" id="UP000241474">
    <property type="component" value="Segment"/>
</dbReference>
<reference evidence="1 2" key="1">
    <citation type="submission" date="2014-10" db="EMBL/GenBank/DDBJ databases">
        <title>Pan-genome analysis of Brazilian lineage A amoebal mimiviruses.</title>
        <authorList>
            <person name="Assis F.L."/>
            <person name="Abrahao J.S."/>
            <person name="Kroon E.G."/>
            <person name="Dornas F.P."/>
            <person name="Andrade K.R."/>
            <person name="Borato P.V.M."/>
            <person name="Pilotto M.R."/>
            <person name="Benamar S."/>
            <person name="LaScola B."/>
            <person name="Colson P."/>
        </authorList>
    </citation>
    <scope>NUCLEOTIDE SEQUENCE [LARGE SCALE GENOMIC DNA]</scope>
    <source>
        <strain evidence="1 2">Oyster</strain>
    </source>
</reference>
<dbReference type="InterPro" id="IPR043881">
    <property type="entry name" value="DUF5851"/>
</dbReference>
<evidence type="ECO:0000313" key="2">
    <source>
        <dbReference type="Proteomes" id="UP000241474"/>
    </source>
</evidence>
<sequence>MNPTNLNFGKILKQVEMVDVNEDSLDLKFPKRTIVDISTDTFIKIIFEKDDNYYLFLNYVNALDLYLNYYTNINLVSSNKQLLNQDEHIDVYFKGGNVMNYHFRTMVSDPRLKELFSAYFKKSDFDFSVSIHTDTDNRFNQLKTYVYPKIIDYLITTSNLFNEYLQEIINGDTNKSTIKIDPKFLYNFKQDNADLKYYTIRDTIKDIIGLPRFNFVKEIIDNTRNTNTKNFMHIQQIDNIGRYIRVKFHDNSIIQFIPSNKSFYELKYTPYIINNFNQVIDYYNEYVLNGLIPVYHNFYENSKYHACLLYPYYKYLVEPIGQHEMEYSDLIEKIIKYNFSLLEKSEFYTKEKINSMLQQISTSLNELKDTYYEKNSDNPPDKTEVTNSNAFIRYTVNKNRSDNPHIELAPTNNFLVYNDFEKSDPLSIINFDDNQTIKTTNNVHYVSGNMLIKNILGNRQILDFDLFRIKFNLVAVNYIFENEKLLREFKVPSEFIDVSVTIIDSNVYNEDHQTFIMPIKLDNTIIPNIPVKSHSYTYFIGDLIRILFTDFNFFPWMKGKYEKRIKRLLLLLYLYDQQHQTNYLDTLYNMATDIKYNLTNPNKTQKSMDKYALSKVHLNSYKDYSNLFDLVYIDNKYGPIKEPMKMLLIVSEILDKNNALDIINHFRKYLKLAPLTNISNLKTEFGKFLDEIINTYNDINPQNIKAKSSINTLVSRNNYSMIKNNRRNY</sequence>
<name>A0A0G2Y0U9_MIMIV</name>